<dbReference type="Pfam" id="PF01266">
    <property type="entry name" value="DAO"/>
    <property type="match status" value="1"/>
</dbReference>
<comment type="caution">
    <text evidence="3">The sequence shown here is derived from an EMBL/GenBank/DDBJ whole genome shotgun (WGS) entry which is preliminary data.</text>
</comment>
<accession>A0A501X1K3</accession>
<keyword evidence="1" id="KW-0560">Oxidoreductase</keyword>
<dbReference type="InterPro" id="IPR036188">
    <property type="entry name" value="FAD/NAD-bd_sf"/>
</dbReference>
<protein>
    <submittedName>
        <fullName evidence="3">FAD-binding oxidoreductase</fullName>
    </submittedName>
</protein>
<evidence type="ECO:0000313" key="3">
    <source>
        <dbReference type="EMBL" id="TPE54351.1"/>
    </source>
</evidence>
<name>A0A501X1K3_9GAMM</name>
<dbReference type="Gene3D" id="3.50.50.60">
    <property type="entry name" value="FAD/NAD(P)-binding domain"/>
    <property type="match status" value="1"/>
</dbReference>
<keyword evidence="4" id="KW-1185">Reference proteome</keyword>
<dbReference type="SUPFAM" id="SSF51905">
    <property type="entry name" value="FAD/NAD(P)-binding domain"/>
    <property type="match status" value="1"/>
</dbReference>
<dbReference type="RefSeq" id="WP_140587622.1">
    <property type="nucleotide sequence ID" value="NZ_VFRR01000006.1"/>
</dbReference>
<dbReference type="AlphaFoldDB" id="A0A501X1K3"/>
<reference evidence="3 4" key="1">
    <citation type="submission" date="2019-06" db="EMBL/GenBank/DDBJ databases">
        <title>A novel bacterium of genus Marinomonas, isolated from coastal sand.</title>
        <authorList>
            <person name="Huang H."/>
            <person name="Mo K."/>
            <person name="Hu Y."/>
        </authorList>
    </citation>
    <scope>NUCLEOTIDE SEQUENCE [LARGE SCALE GENOMIC DNA]</scope>
    <source>
        <strain evidence="3 4">HB171799</strain>
    </source>
</reference>
<dbReference type="InterPro" id="IPR006076">
    <property type="entry name" value="FAD-dep_OxRdtase"/>
</dbReference>
<dbReference type="Gene3D" id="3.30.9.10">
    <property type="entry name" value="D-Amino Acid Oxidase, subunit A, domain 2"/>
    <property type="match status" value="1"/>
</dbReference>
<dbReference type="PANTHER" id="PTHR13847">
    <property type="entry name" value="SARCOSINE DEHYDROGENASE-RELATED"/>
    <property type="match status" value="1"/>
</dbReference>
<dbReference type="GO" id="GO:0005737">
    <property type="term" value="C:cytoplasm"/>
    <property type="evidence" value="ECO:0007669"/>
    <property type="project" value="TreeGrafter"/>
</dbReference>
<sequence length="424" mass="45534">MAEQVCDSLWRASAPAGPELTPLSGEKEVDVAIVGGGFTGLSAALHLAKFGRSVAVIEAQEIGFGGSGRNVGLANAGLWLEPDQLDQELGKAAGKVLYDALAVAPDLVYQLIETYGIECEPTRKGTLHAGVGASGLAQLQRRFDQLSARGAPVQLLNKEEAQARIGSATFNSALFDPRAGTIQPLAYARGLAHAAIKEGAQLFDFSPVIAIESQSEGGWLVKTAQGVVRAQQVIQATNAYSAFAAEKETRKFVPIFYSQLASKPLNEQQLAAVLPNKEGMWDTCTVMSSARMDQRGRLVFGGMGNVGGALASWATQRVADLWPALGKVEWEFKWTGHIAYSEDHIPHCQQLQQGLYSIAGYSGRGIGPGTVVGKELAELITGQREQLSIPTTLLRDIPFRELKRMFYEVGAHTYHLGQQTGTLR</sequence>
<dbReference type="Proteomes" id="UP000315901">
    <property type="component" value="Unassembled WGS sequence"/>
</dbReference>
<evidence type="ECO:0000313" key="4">
    <source>
        <dbReference type="Proteomes" id="UP000315901"/>
    </source>
</evidence>
<evidence type="ECO:0000259" key="2">
    <source>
        <dbReference type="Pfam" id="PF01266"/>
    </source>
</evidence>
<feature type="domain" description="FAD dependent oxidoreductase" evidence="2">
    <location>
        <begin position="30"/>
        <end position="379"/>
    </location>
</feature>
<dbReference type="GO" id="GO:0016491">
    <property type="term" value="F:oxidoreductase activity"/>
    <property type="evidence" value="ECO:0007669"/>
    <property type="project" value="UniProtKB-KW"/>
</dbReference>
<proteinExistence type="predicted"/>
<dbReference type="OrthoDB" id="311718at2"/>
<organism evidence="3 4">
    <name type="scientific">Maribrevibacterium harenarium</name>
    <dbReference type="NCBI Taxonomy" id="2589817"/>
    <lineage>
        <taxon>Bacteria</taxon>
        <taxon>Pseudomonadati</taxon>
        <taxon>Pseudomonadota</taxon>
        <taxon>Gammaproteobacteria</taxon>
        <taxon>Oceanospirillales</taxon>
        <taxon>Oceanospirillaceae</taxon>
        <taxon>Maribrevibacterium</taxon>
    </lineage>
</organism>
<dbReference type="PRINTS" id="PR00420">
    <property type="entry name" value="RNGMNOXGNASE"/>
</dbReference>
<dbReference type="PANTHER" id="PTHR13847:SF275">
    <property type="entry name" value="GAMMA-GLUTAMYLPUTRESCINE OXIDOREDUCTASE"/>
    <property type="match status" value="1"/>
</dbReference>
<dbReference type="EMBL" id="VFRR01000006">
    <property type="protein sequence ID" value="TPE54351.1"/>
    <property type="molecule type" value="Genomic_DNA"/>
</dbReference>
<evidence type="ECO:0000256" key="1">
    <source>
        <dbReference type="ARBA" id="ARBA00023002"/>
    </source>
</evidence>
<gene>
    <name evidence="3" type="ORF">FJM67_05245</name>
</gene>